<dbReference type="Proteomes" id="UP001595812">
    <property type="component" value="Unassembled WGS sequence"/>
</dbReference>
<sequence>MKFLYAIIGLLLITSCVSSKGLDYKEGSDNVYENDVKNVLDHSDWDTLLKKHVNASGLVDYQGFIDDTSKLQTYIDYLGQNTPTNSWSYQEQLAYYINVYNANTIKLIVDNYPVKSIKDVDATISPFLKSFINLGGKELSLADVEKGILQKMNEPRIHFAINCASISCPKLMRDAYTAENVDALMEQAGKEFVNSKENEISSNTVRLSEIFKWYKNDFLTDANSILEYVNRYSDAKINPNATVEYIEYNWNLNDTK</sequence>
<evidence type="ECO:0000313" key="3">
    <source>
        <dbReference type="Proteomes" id="UP001595812"/>
    </source>
</evidence>
<proteinExistence type="predicted"/>
<accession>A0ABV8AJT7</accession>
<protein>
    <submittedName>
        <fullName evidence="2">DUF547 domain-containing protein</fullName>
    </submittedName>
</protein>
<reference evidence="3" key="1">
    <citation type="journal article" date="2019" name="Int. J. Syst. Evol. Microbiol.">
        <title>The Global Catalogue of Microorganisms (GCM) 10K type strain sequencing project: providing services to taxonomists for standard genome sequencing and annotation.</title>
        <authorList>
            <consortium name="The Broad Institute Genomics Platform"/>
            <consortium name="The Broad Institute Genome Sequencing Center for Infectious Disease"/>
            <person name="Wu L."/>
            <person name="Ma J."/>
        </authorList>
    </citation>
    <scope>NUCLEOTIDE SEQUENCE [LARGE SCALE GENOMIC DNA]</scope>
    <source>
        <strain evidence="3">CECT 8979</strain>
    </source>
</reference>
<evidence type="ECO:0000313" key="2">
    <source>
        <dbReference type="EMBL" id="MFC3878148.1"/>
    </source>
</evidence>
<dbReference type="Pfam" id="PF04784">
    <property type="entry name" value="DUF547"/>
    <property type="match status" value="1"/>
</dbReference>
<dbReference type="EMBL" id="JBHSAT010000022">
    <property type="protein sequence ID" value="MFC3878148.1"/>
    <property type="molecule type" value="Genomic_DNA"/>
</dbReference>
<feature type="domain" description="DUF547" evidence="1">
    <location>
        <begin position="85"/>
        <end position="193"/>
    </location>
</feature>
<gene>
    <name evidence="2" type="ORF">ACFOSX_12990</name>
</gene>
<evidence type="ECO:0000259" key="1">
    <source>
        <dbReference type="Pfam" id="PF04784"/>
    </source>
</evidence>
<dbReference type="PROSITE" id="PS51257">
    <property type="entry name" value="PROKAR_LIPOPROTEIN"/>
    <property type="match status" value="1"/>
</dbReference>
<comment type="caution">
    <text evidence="2">The sequence shown here is derived from an EMBL/GenBank/DDBJ whole genome shotgun (WGS) entry which is preliminary data.</text>
</comment>
<keyword evidence="3" id="KW-1185">Reference proteome</keyword>
<dbReference type="PANTHER" id="PTHR46361:SF3">
    <property type="entry name" value="ELECTRON CARRIER_ PROTEIN DISULFIDE OXIDOREDUCTASE"/>
    <property type="match status" value="1"/>
</dbReference>
<dbReference type="RefSeq" id="WP_386101920.1">
    <property type="nucleotide sequence ID" value="NZ_JBHSAT010000022.1"/>
</dbReference>
<dbReference type="InterPro" id="IPR006869">
    <property type="entry name" value="DUF547"/>
</dbReference>
<name>A0ABV8AJT7_9FLAO</name>
<organism evidence="2 3">
    <name type="scientific">Winogradskyella maritima</name>
    <dbReference type="NCBI Taxonomy" id="1517766"/>
    <lineage>
        <taxon>Bacteria</taxon>
        <taxon>Pseudomonadati</taxon>
        <taxon>Bacteroidota</taxon>
        <taxon>Flavobacteriia</taxon>
        <taxon>Flavobacteriales</taxon>
        <taxon>Flavobacteriaceae</taxon>
        <taxon>Winogradskyella</taxon>
    </lineage>
</organism>
<dbReference type="PANTHER" id="PTHR46361">
    <property type="entry name" value="ELECTRON CARRIER/ PROTEIN DISULFIDE OXIDOREDUCTASE"/>
    <property type="match status" value="1"/>
</dbReference>